<gene>
    <name evidence="2" type="ORF">ACOF00016_LOCUS17680</name>
</gene>
<feature type="compositionally biased region" description="Polar residues" evidence="1">
    <location>
        <begin position="178"/>
        <end position="198"/>
    </location>
</feature>
<sequence>MATGRIEDFDKILAEELEQNKPFTSEEKKSRRRIQRRIRYWQQKTDTMADKNSEATAATAGTAKRAPVDLFSKFDEHVAKRAKQYENDKESEDRILELLRKQGDRIDAFQQEHNKHLETHGDRIDAFQQAHNKRMETQRREHEEDHIVFLELAKGTGYKEPTPAVVPTVYDTPMRPTRSVTPNDFMTTPSRRQLSQAWQPKATPRRIDMGTIDEEKESGAKEESVRYALLTCKDDEGGSSLFRGSFIAGAIDGMAQVLDCTVTLQRGKIVPIKYIDMGLQMTDDSDSLVAFDTEPIQFISSHGSYLLGKAKFGNTFYLWNYIPNTGMFVGETKFCMDVEGDSYAVIDGAVVGFDTDLKSNKHFGVLRKMPFSFDDDAGAFVVAPETVDRSVYLPKNRVAAEFVAACGGMYVLADKKHPKTKKALSHIFVEECTEGTSELVKVGGFGEGKVAQLAGNDTDLFVLTHGGTIHSLTKGAGKDQWDAYKGAFNVSRIVASGASCIGIKDTDVLFLYPEDDAVTSRSVLEDGLSQILHMDGSAGYAAMLGFAVEEMADDNTQEPVEDAKPAAT</sequence>
<evidence type="ECO:0000313" key="2">
    <source>
        <dbReference type="EMBL" id="CAE0421031.1"/>
    </source>
</evidence>
<feature type="region of interest" description="Disordered" evidence="1">
    <location>
        <begin position="163"/>
        <end position="203"/>
    </location>
</feature>
<protein>
    <submittedName>
        <fullName evidence="2">Uncharacterized protein</fullName>
    </submittedName>
</protein>
<organism evidence="2">
    <name type="scientific">Amphora coffeiformis</name>
    <dbReference type="NCBI Taxonomy" id="265554"/>
    <lineage>
        <taxon>Eukaryota</taxon>
        <taxon>Sar</taxon>
        <taxon>Stramenopiles</taxon>
        <taxon>Ochrophyta</taxon>
        <taxon>Bacillariophyta</taxon>
        <taxon>Bacillariophyceae</taxon>
        <taxon>Bacillariophycidae</taxon>
        <taxon>Thalassiophysales</taxon>
        <taxon>Catenulaceae</taxon>
        <taxon>Amphora</taxon>
    </lineage>
</organism>
<accession>A0A7S3PDT1</accession>
<evidence type="ECO:0000256" key="1">
    <source>
        <dbReference type="SAM" id="MobiDB-lite"/>
    </source>
</evidence>
<name>A0A7S3PDT1_9STRA</name>
<dbReference type="EMBL" id="HBIM01023891">
    <property type="protein sequence ID" value="CAE0421031.1"/>
    <property type="molecule type" value="Transcribed_RNA"/>
</dbReference>
<proteinExistence type="predicted"/>
<dbReference type="AlphaFoldDB" id="A0A7S3PDT1"/>
<reference evidence="2" key="1">
    <citation type="submission" date="2021-01" db="EMBL/GenBank/DDBJ databases">
        <authorList>
            <person name="Corre E."/>
            <person name="Pelletier E."/>
            <person name="Niang G."/>
            <person name="Scheremetjew M."/>
            <person name="Finn R."/>
            <person name="Kale V."/>
            <person name="Holt S."/>
            <person name="Cochrane G."/>
            <person name="Meng A."/>
            <person name="Brown T."/>
            <person name="Cohen L."/>
        </authorList>
    </citation>
    <scope>NUCLEOTIDE SEQUENCE</scope>
    <source>
        <strain evidence="2">CCMP127</strain>
    </source>
</reference>